<evidence type="ECO:0000259" key="7">
    <source>
        <dbReference type="Pfam" id="PF08340"/>
    </source>
</evidence>
<dbReference type="GO" id="GO:0016787">
    <property type="term" value="F:hydrolase activity"/>
    <property type="evidence" value="ECO:0007669"/>
    <property type="project" value="UniProtKB-KW"/>
</dbReference>
<sequence length="290" mass="32520">MTGYGRGECAQNGFKITVELSSVNRKQSEISLVLPRELEVLEAQVRDVLNKSIARGRLTVRVTLHAANGQTASKVRLNVPLAKAYVKELNRLAKDLKLVGPITLDLLARAPGVFETDNEMADAEDFWPAVETALNKALATLLKMREREGAHLAKDLGNRIEIMRKAAVQIQKRAPEVQKRYREQLIMRIKSAGVEAPGVDDERLLKEVVYFGDRSDISEELTRLQSHFQQFSDCQTSKEPVGRTLDFLAQEMNREINTIGSKANDSLISHAVVTLKAELEKFREQAQNVE</sequence>
<evidence type="ECO:0000256" key="5">
    <source>
        <dbReference type="ARBA" id="ARBA00035648"/>
    </source>
</evidence>
<dbReference type="InterPro" id="IPR013527">
    <property type="entry name" value="YicC-like_N"/>
</dbReference>
<gene>
    <name evidence="8" type="ORF">Cflav_PD4866</name>
</gene>
<dbReference type="GO" id="GO:0004521">
    <property type="term" value="F:RNA endonuclease activity"/>
    <property type="evidence" value="ECO:0007669"/>
    <property type="project" value="InterPro"/>
</dbReference>
<evidence type="ECO:0000256" key="2">
    <source>
        <dbReference type="ARBA" id="ARBA00022722"/>
    </source>
</evidence>
<dbReference type="EMBL" id="ABOX02000005">
    <property type="protein sequence ID" value="EEF62231.1"/>
    <property type="molecule type" value="Genomic_DNA"/>
</dbReference>
<evidence type="ECO:0000313" key="8">
    <source>
        <dbReference type="EMBL" id="EEF62231.1"/>
    </source>
</evidence>
<dbReference type="AlphaFoldDB" id="B9XCN5"/>
<comment type="cofactor">
    <cofactor evidence="1">
        <name>a divalent metal cation</name>
        <dbReference type="ChEBI" id="CHEBI:60240"/>
    </cofactor>
</comment>
<reference evidence="8 9" key="1">
    <citation type="journal article" date="2011" name="J. Bacteriol.">
        <title>Genome sequence of 'Pedosphaera parvula' Ellin514, an aerobic Verrucomicrobial isolate from pasture soil.</title>
        <authorList>
            <person name="Kant R."/>
            <person name="van Passel M.W."/>
            <person name="Sangwan P."/>
            <person name="Palva A."/>
            <person name="Lucas S."/>
            <person name="Copeland A."/>
            <person name="Lapidus A."/>
            <person name="Glavina Del Rio T."/>
            <person name="Dalin E."/>
            <person name="Tice H."/>
            <person name="Bruce D."/>
            <person name="Goodwin L."/>
            <person name="Pitluck S."/>
            <person name="Chertkov O."/>
            <person name="Larimer F.W."/>
            <person name="Land M.L."/>
            <person name="Hauser L."/>
            <person name="Brettin T.S."/>
            <person name="Detter J.C."/>
            <person name="Han S."/>
            <person name="de Vos W.M."/>
            <person name="Janssen P.H."/>
            <person name="Smidt H."/>
        </authorList>
    </citation>
    <scope>NUCLEOTIDE SEQUENCE [LARGE SCALE GENOMIC DNA]</scope>
    <source>
        <strain evidence="8 9">Ellin514</strain>
    </source>
</reference>
<feature type="domain" description="Endoribonuclease YicC-like N-terminal" evidence="6">
    <location>
        <begin position="1"/>
        <end position="153"/>
    </location>
</feature>
<keyword evidence="9" id="KW-1185">Reference proteome</keyword>
<evidence type="ECO:0000256" key="1">
    <source>
        <dbReference type="ARBA" id="ARBA00001968"/>
    </source>
</evidence>
<protein>
    <recommendedName>
        <fullName evidence="10">YicC domain protein</fullName>
    </recommendedName>
</protein>
<comment type="caution">
    <text evidence="8">The sequence shown here is derived from an EMBL/GenBank/DDBJ whole genome shotgun (WGS) entry which is preliminary data.</text>
</comment>
<evidence type="ECO:0000259" key="6">
    <source>
        <dbReference type="Pfam" id="PF03755"/>
    </source>
</evidence>
<proteinExistence type="inferred from homology"/>
<keyword evidence="3" id="KW-0255">Endonuclease</keyword>
<organism evidence="8 9">
    <name type="scientific">Pedosphaera parvula (strain Ellin514)</name>
    <dbReference type="NCBI Taxonomy" id="320771"/>
    <lineage>
        <taxon>Bacteria</taxon>
        <taxon>Pseudomonadati</taxon>
        <taxon>Verrucomicrobiota</taxon>
        <taxon>Pedosphaerae</taxon>
        <taxon>Pedosphaerales</taxon>
        <taxon>Pedosphaeraceae</taxon>
        <taxon>Pedosphaera</taxon>
    </lineage>
</organism>
<evidence type="ECO:0000256" key="4">
    <source>
        <dbReference type="ARBA" id="ARBA00022801"/>
    </source>
</evidence>
<comment type="similarity">
    <text evidence="5">Belongs to the YicC/YloC family.</text>
</comment>
<dbReference type="InterPro" id="IPR005229">
    <property type="entry name" value="YicC/YloC-like"/>
</dbReference>
<evidence type="ECO:0008006" key="10">
    <source>
        <dbReference type="Google" id="ProtNLM"/>
    </source>
</evidence>
<dbReference type="Proteomes" id="UP000003688">
    <property type="component" value="Unassembled WGS sequence"/>
</dbReference>
<evidence type="ECO:0000256" key="3">
    <source>
        <dbReference type="ARBA" id="ARBA00022759"/>
    </source>
</evidence>
<feature type="domain" description="Endoribonuclease YicC-like C-terminal" evidence="7">
    <location>
        <begin position="170"/>
        <end position="290"/>
    </location>
</feature>
<keyword evidence="4" id="KW-0378">Hydrolase</keyword>
<dbReference type="PANTHER" id="PTHR30636">
    <property type="entry name" value="UPF0701 PROTEIN YICC"/>
    <property type="match status" value="1"/>
</dbReference>
<keyword evidence="2" id="KW-0540">Nuclease</keyword>
<dbReference type="Pfam" id="PF03755">
    <property type="entry name" value="YicC-like_N"/>
    <property type="match status" value="1"/>
</dbReference>
<dbReference type="Pfam" id="PF08340">
    <property type="entry name" value="YicC-like_C"/>
    <property type="match status" value="1"/>
</dbReference>
<dbReference type="PANTHER" id="PTHR30636:SF3">
    <property type="entry name" value="UPF0701 PROTEIN YICC"/>
    <property type="match status" value="1"/>
</dbReference>
<name>B9XCN5_PEDPL</name>
<evidence type="ECO:0000313" key="9">
    <source>
        <dbReference type="Proteomes" id="UP000003688"/>
    </source>
</evidence>
<dbReference type="STRING" id="320771.Cflav_PD4866"/>
<accession>B9XCN5</accession>
<dbReference type="InterPro" id="IPR013551">
    <property type="entry name" value="YicC-like_C"/>
</dbReference>
<dbReference type="NCBIfam" id="TIGR00255">
    <property type="entry name" value="YicC/YloC family endoribonuclease"/>
    <property type="match status" value="1"/>
</dbReference>